<name>A0A6A6H1W9_VIRVR</name>
<dbReference type="InterPro" id="IPR040771">
    <property type="entry name" value="TLP1_add_C"/>
</dbReference>
<dbReference type="PANTHER" id="PTHR18919:SF139">
    <property type="entry name" value="THIOLASE-LIKE PROTEIN TYPE 1 ADDITIONAL C-TERMINAL DOMAIN-CONTAINING PROTEIN"/>
    <property type="match status" value="1"/>
</dbReference>
<dbReference type="Gene3D" id="2.40.50.840">
    <property type="match status" value="1"/>
</dbReference>
<evidence type="ECO:0000256" key="1">
    <source>
        <dbReference type="ARBA" id="ARBA00010982"/>
    </source>
</evidence>
<dbReference type="Gene3D" id="3.40.47.10">
    <property type="match status" value="1"/>
</dbReference>
<comment type="similarity">
    <text evidence="1">Belongs to the thiolase-like superfamily. Thiolase family.</text>
</comment>
<evidence type="ECO:0000259" key="4">
    <source>
        <dbReference type="Pfam" id="PF18313"/>
    </source>
</evidence>
<dbReference type="Proteomes" id="UP000800092">
    <property type="component" value="Unassembled WGS sequence"/>
</dbReference>
<keyword evidence="3" id="KW-0012">Acyltransferase</keyword>
<organism evidence="5 6">
    <name type="scientific">Viridothelium virens</name>
    <name type="common">Speckled blister lichen</name>
    <name type="synonym">Trypethelium virens</name>
    <dbReference type="NCBI Taxonomy" id="1048519"/>
    <lineage>
        <taxon>Eukaryota</taxon>
        <taxon>Fungi</taxon>
        <taxon>Dikarya</taxon>
        <taxon>Ascomycota</taxon>
        <taxon>Pezizomycotina</taxon>
        <taxon>Dothideomycetes</taxon>
        <taxon>Dothideomycetes incertae sedis</taxon>
        <taxon>Trypetheliales</taxon>
        <taxon>Trypetheliaceae</taxon>
        <taxon>Viridothelium</taxon>
    </lineage>
</organism>
<protein>
    <submittedName>
        <fullName evidence="5">Acetyl-CoA acetyltransferase</fullName>
    </submittedName>
</protein>
<evidence type="ECO:0000313" key="5">
    <source>
        <dbReference type="EMBL" id="KAF2231573.1"/>
    </source>
</evidence>
<dbReference type="PANTHER" id="PTHR18919">
    <property type="entry name" value="ACETYL-COA C-ACYLTRANSFERASE"/>
    <property type="match status" value="1"/>
</dbReference>
<keyword evidence="6" id="KW-1185">Reference proteome</keyword>
<dbReference type="EMBL" id="ML991825">
    <property type="protein sequence ID" value="KAF2231573.1"/>
    <property type="molecule type" value="Genomic_DNA"/>
</dbReference>
<accession>A0A6A6H1W9</accession>
<reference evidence="5" key="1">
    <citation type="journal article" date="2020" name="Stud. Mycol.">
        <title>101 Dothideomycetes genomes: a test case for predicting lifestyles and emergence of pathogens.</title>
        <authorList>
            <person name="Haridas S."/>
            <person name="Albert R."/>
            <person name="Binder M."/>
            <person name="Bloem J."/>
            <person name="Labutti K."/>
            <person name="Salamov A."/>
            <person name="Andreopoulos B."/>
            <person name="Baker S."/>
            <person name="Barry K."/>
            <person name="Bills G."/>
            <person name="Bluhm B."/>
            <person name="Cannon C."/>
            <person name="Castanera R."/>
            <person name="Culley D."/>
            <person name="Daum C."/>
            <person name="Ezra D."/>
            <person name="Gonzalez J."/>
            <person name="Henrissat B."/>
            <person name="Kuo A."/>
            <person name="Liang C."/>
            <person name="Lipzen A."/>
            <person name="Lutzoni F."/>
            <person name="Magnuson J."/>
            <person name="Mondo S."/>
            <person name="Nolan M."/>
            <person name="Ohm R."/>
            <person name="Pangilinan J."/>
            <person name="Park H.-J."/>
            <person name="Ramirez L."/>
            <person name="Alfaro M."/>
            <person name="Sun H."/>
            <person name="Tritt A."/>
            <person name="Yoshinaga Y."/>
            <person name="Zwiers L.-H."/>
            <person name="Turgeon B."/>
            <person name="Goodwin S."/>
            <person name="Spatafora J."/>
            <person name="Crous P."/>
            <person name="Grigoriev I."/>
        </authorList>
    </citation>
    <scope>NUCLEOTIDE SEQUENCE</scope>
    <source>
        <strain evidence="5">Tuck. ex Michener</strain>
    </source>
</reference>
<dbReference type="GO" id="GO:0016746">
    <property type="term" value="F:acyltransferase activity"/>
    <property type="evidence" value="ECO:0007669"/>
    <property type="project" value="UniProtKB-KW"/>
</dbReference>
<evidence type="ECO:0000256" key="2">
    <source>
        <dbReference type="ARBA" id="ARBA00022679"/>
    </source>
</evidence>
<dbReference type="InterPro" id="IPR016039">
    <property type="entry name" value="Thiolase-like"/>
</dbReference>
<feature type="domain" description="Thiolase-like protein type 1 additional C-terminal" evidence="4">
    <location>
        <begin position="392"/>
        <end position="473"/>
    </location>
</feature>
<proteinExistence type="inferred from homology"/>
<sequence>MFQAICKAIEDVQLSNQVEQKLRSQIDSIDVVRTWTWPYTDLPGLLCHQLGINPHHRKYSEHGGNQPAKLFDDAARRVSLNQSKVAIITGGEALASLTGCVAAKKLPPPGWTSVGESIDSVFSPTTRGLGDSLGAIHSIGNPIHIYPLYENGLRAHLGQSIEENHRESAQLYAEFAKVAEQNPHAWNYGRPADDAEAIGNVTKRNRMICFPYPLLMNAFNTVNLAAACILTTTDYAQELGIDQRRWIYPLAGAGTRDSDNFWERPNFHSSSAISRSLDAALAESKIGKDEIDLFDFYSCFPIVPKIACRHLGLSITSPPKPITLLGGLTSFGGAGNNYSMHAITEMVRQLRRGNGHHGLVLANGGVLTYQHAICLSSRPPKSKSGYPERNALPEKITDFSSPPIESHPKGLGVVETYTVEFNRDNTLLRAYIIARLKDTGTRFLANHGDQKTLQQLASKIQEPIGAMGNVHQDPENPKRNLFILQDENAKL</sequence>
<keyword evidence="2 5" id="KW-0808">Transferase</keyword>
<evidence type="ECO:0000256" key="3">
    <source>
        <dbReference type="ARBA" id="ARBA00023315"/>
    </source>
</evidence>
<dbReference type="AlphaFoldDB" id="A0A6A6H1W9"/>
<evidence type="ECO:0000313" key="6">
    <source>
        <dbReference type="Proteomes" id="UP000800092"/>
    </source>
</evidence>
<dbReference type="Pfam" id="PF18313">
    <property type="entry name" value="TLP1_add_C"/>
    <property type="match status" value="1"/>
</dbReference>
<dbReference type="OrthoDB" id="435240at2759"/>
<gene>
    <name evidence="5" type="ORF">EV356DRAFT_506789</name>
</gene>
<dbReference type="SUPFAM" id="SSF53901">
    <property type="entry name" value="Thiolase-like"/>
    <property type="match status" value="1"/>
</dbReference>